<dbReference type="GeneID" id="70190668"/>
<comment type="caution">
    <text evidence="2">The sequence shown here is derived from an EMBL/GenBank/DDBJ whole genome shotgun (WGS) entry which is preliminary data.</text>
</comment>
<accession>A0A9P8Y050</accession>
<evidence type="ECO:0000256" key="1">
    <source>
        <dbReference type="SAM" id="MobiDB-lite"/>
    </source>
</evidence>
<evidence type="ECO:0000313" key="3">
    <source>
        <dbReference type="Proteomes" id="UP000756346"/>
    </source>
</evidence>
<dbReference type="EMBL" id="JAGTJQ010000008">
    <property type="protein sequence ID" value="KAH7026359.1"/>
    <property type="molecule type" value="Genomic_DNA"/>
</dbReference>
<gene>
    <name evidence="2" type="ORF">B0I36DRAFT_386637</name>
</gene>
<feature type="region of interest" description="Disordered" evidence="1">
    <location>
        <begin position="1"/>
        <end position="73"/>
    </location>
</feature>
<evidence type="ECO:0000313" key="2">
    <source>
        <dbReference type="EMBL" id="KAH7026359.1"/>
    </source>
</evidence>
<keyword evidence="3" id="KW-1185">Reference proteome</keyword>
<reference evidence="2" key="1">
    <citation type="journal article" date="2021" name="Nat. Commun.">
        <title>Genetic determinants of endophytism in the Arabidopsis root mycobiome.</title>
        <authorList>
            <person name="Mesny F."/>
            <person name="Miyauchi S."/>
            <person name="Thiergart T."/>
            <person name="Pickel B."/>
            <person name="Atanasova L."/>
            <person name="Karlsson M."/>
            <person name="Huettel B."/>
            <person name="Barry K.W."/>
            <person name="Haridas S."/>
            <person name="Chen C."/>
            <person name="Bauer D."/>
            <person name="Andreopoulos W."/>
            <person name="Pangilinan J."/>
            <person name="LaButti K."/>
            <person name="Riley R."/>
            <person name="Lipzen A."/>
            <person name="Clum A."/>
            <person name="Drula E."/>
            <person name="Henrissat B."/>
            <person name="Kohler A."/>
            <person name="Grigoriev I.V."/>
            <person name="Martin F.M."/>
            <person name="Hacquard S."/>
        </authorList>
    </citation>
    <scope>NUCLEOTIDE SEQUENCE</scope>
    <source>
        <strain evidence="2">MPI-CAGE-CH-0230</strain>
    </source>
</reference>
<dbReference type="RefSeq" id="XP_046009576.1">
    <property type="nucleotide sequence ID" value="XM_046161122.1"/>
</dbReference>
<feature type="compositionally biased region" description="Polar residues" evidence="1">
    <location>
        <begin position="57"/>
        <end position="73"/>
    </location>
</feature>
<sequence>MAALPASRAVVLPDISAGDGHANSVQTPPSRRSSSSVATPTTSPALAVTRQLASPEATASLSGEPSSTPHSMGRSTVITTAARIASPATFLNSDARLYPRDGRVRDPVPSKLKGVSGDLSGNFSVMHMDVNSHPKSKGRDAAAKRTSEGTALQAKLASTSSYVSHHRRANYPKPTGLKQYASSTPSQVQQLPAAAAHPIIPAPTAWLPSSDQELIMLPLTPREVKSEQARLLTLLRTLPPATVVDQLSVKQMVRDHFL</sequence>
<name>A0A9P8Y050_9PEZI</name>
<proteinExistence type="predicted"/>
<dbReference type="OrthoDB" id="5243398at2759"/>
<dbReference type="Proteomes" id="UP000756346">
    <property type="component" value="Unassembled WGS sequence"/>
</dbReference>
<dbReference type="AlphaFoldDB" id="A0A9P8Y050"/>
<protein>
    <submittedName>
        <fullName evidence="2">Uncharacterized protein</fullName>
    </submittedName>
</protein>
<organism evidence="2 3">
    <name type="scientific">Microdochium trichocladiopsis</name>
    <dbReference type="NCBI Taxonomy" id="1682393"/>
    <lineage>
        <taxon>Eukaryota</taxon>
        <taxon>Fungi</taxon>
        <taxon>Dikarya</taxon>
        <taxon>Ascomycota</taxon>
        <taxon>Pezizomycotina</taxon>
        <taxon>Sordariomycetes</taxon>
        <taxon>Xylariomycetidae</taxon>
        <taxon>Xylariales</taxon>
        <taxon>Microdochiaceae</taxon>
        <taxon>Microdochium</taxon>
    </lineage>
</organism>
<feature type="compositionally biased region" description="Low complexity" evidence="1">
    <location>
        <begin position="24"/>
        <end position="45"/>
    </location>
</feature>